<dbReference type="Pfam" id="PF03966">
    <property type="entry name" value="Trm112p"/>
    <property type="match status" value="1"/>
</dbReference>
<organism evidence="1 2">
    <name type="scientific">Gallibacterium melopsittaci</name>
    <dbReference type="NCBI Taxonomy" id="516063"/>
    <lineage>
        <taxon>Bacteria</taxon>
        <taxon>Pseudomonadati</taxon>
        <taxon>Pseudomonadota</taxon>
        <taxon>Gammaproteobacteria</taxon>
        <taxon>Pasteurellales</taxon>
        <taxon>Pasteurellaceae</taxon>
        <taxon>Gallibacterium</taxon>
    </lineage>
</organism>
<name>A0ABV6HU30_9PAST</name>
<proteinExistence type="predicted"/>
<keyword evidence="2" id="KW-1185">Reference proteome</keyword>
<gene>
    <name evidence="1" type="ORF">ACFFHT_02125</name>
</gene>
<sequence>MKSSVITMLACPHCHQALRFDAEQQRFICQNEQLAYPMVKGIPALLPENAISLTPTEQNLNNHKVEGV</sequence>
<dbReference type="Gene3D" id="2.20.25.10">
    <property type="match status" value="1"/>
</dbReference>
<dbReference type="InterPro" id="IPR005651">
    <property type="entry name" value="Trm112-like"/>
</dbReference>
<dbReference type="EMBL" id="JBHLWA010000010">
    <property type="protein sequence ID" value="MFC0322365.1"/>
    <property type="molecule type" value="Genomic_DNA"/>
</dbReference>
<accession>A0ABV6HU30</accession>
<evidence type="ECO:0000313" key="1">
    <source>
        <dbReference type="EMBL" id="MFC0322365.1"/>
    </source>
</evidence>
<dbReference type="Proteomes" id="UP001589769">
    <property type="component" value="Unassembled WGS sequence"/>
</dbReference>
<evidence type="ECO:0000313" key="2">
    <source>
        <dbReference type="Proteomes" id="UP001589769"/>
    </source>
</evidence>
<dbReference type="RefSeq" id="WP_382373018.1">
    <property type="nucleotide sequence ID" value="NZ_JBHLWA010000010.1"/>
</dbReference>
<protein>
    <submittedName>
        <fullName evidence="1">Trm112 family protein</fullName>
    </submittedName>
</protein>
<reference evidence="1 2" key="1">
    <citation type="submission" date="2024-09" db="EMBL/GenBank/DDBJ databases">
        <authorList>
            <person name="Sun Q."/>
            <person name="Mori K."/>
        </authorList>
    </citation>
    <scope>NUCLEOTIDE SEQUENCE [LARGE SCALE GENOMIC DNA]</scope>
    <source>
        <strain evidence="1 2">CCM 7538</strain>
    </source>
</reference>
<comment type="caution">
    <text evidence="1">The sequence shown here is derived from an EMBL/GenBank/DDBJ whole genome shotgun (WGS) entry which is preliminary data.</text>
</comment>
<dbReference type="SUPFAM" id="SSF158997">
    <property type="entry name" value="Trm112p-like"/>
    <property type="match status" value="1"/>
</dbReference>